<dbReference type="GO" id="GO:0016020">
    <property type="term" value="C:membrane"/>
    <property type="evidence" value="ECO:0007669"/>
    <property type="project" value="GOC"/>
</dbReference>
<evidence type="ECO:0000313" key="3">
    <source>
        <dbReference type="Proteomes" id="UP000321230"/>
    </source>
</evidence>
<dbReference type="InterPro" id="IPR029044">
    <property type="entry name" value="Nucleotide-diphossugar_trans"/>
</dbReference>
<feature type="region of interest" description="Disordered" evidence="1">
    <location>
        <begin position="19"/>
        <end position="61"/>
    </location>
</feature>
<accession>A0A511B2E8</accession>
<evidence type="ECO:0008006" key="4">
    <source>
        <dbReference type="Google" id="ProtNLM"/>
    </source>
</evidence>
<dbReference type="Proteomes" id="UP000321230">
    <property type="component" value="Unassembled WGS sequence"/>
</dbReference>
<gene>
    <name evidence="2" type="ORF">GWA01_24000</name>
</gene>
<reference evidence="2 3" key="1">
    <citation type="submission" date="2019-07" db="EMBL/GenBank/DDBJ databases">
        <title>Whole genome shotgun sequence of Gluconobacter wancherniae NBRC 103581.</title>
        <authorList>
            <person name="Hosoyama A."/>
            <person name="Uohara A."/>
            <person name="Ohji S."/>
            <person name="Ichikawa N."/>
        </authorList>
    </citation>
    <scope>NUCLEOTIDE SEQUENCE [LARGE SCALE GENOMIC DNA]</scope>
    <source>
        <strain evidence="2 3">NBRC 103581</strain>
    </source>
</reference>
<dbReference type="RefSeq" id="WP_146798345.1">
    <property type="nucleotide sequence ID" value="NZ_BARC01000001.1"/>
</dbReference>
<name>A0A511B2E8_9PROT</name>
<dbReference type="Gene3D" id="3.90.550.20">
    <property type="match status" value="1"/>
</dbReference>
<dbReference type="GO" id="GO:0051999">
    <property type="term" value="P:mannosyl-inositol phosphorylceramide biosynthetic process"/>
    <property type="evidence" value="ECO:0007669"/>
    <property type="project" value="TreeGrafter"/>
</dbReference>
<dbReference type="PANTHER" id="PTHR32385">
    <property type="entry name" value="MANNOSYL PHOSPHORYLINOSITOL CERAMIDE SYNTHASE"/>
    <property type="match status" value="1"/>
</dbReference>
<dbReference type="PANTHER" id="PTHR32385:SF15">
    <property type="entry name" value="INOSITOL PHOSPHOCERAMIDE MANNOSYLTRANSFERASE 1"/>
    <property type="match status" value="1"/>
</dbReference>
<evidence type="ECO:0000256" key="1">
    <source>
        <dbReference type="SAM" id="MobiDB-lite"/>
    </source>
</evidence>
<organism evidence="2 3">
    <name type="scientific">Gluconobacter wancherniae NBRC 103581</name>
    <dbReference type="NCBI Taxonomy" id="656744"/>
    <lineage>
        <taxon>Bacteria</taxon>
        <taxon>Pseudomonadati</taxon>
        <taxon>Pseudomonadota</taxon>
        <taxon>Alphaproteobacteria</taxon>
        <taxon>Acetobacterales</taxon>
        <taxon>Acetobacteraceae</taxon>
        <taxon>Gluconobacter</taxon>
    </lineage>
</organism>
<dbReference type="AlphaFoldDB" id="A0A511B2E8"/>
<keyword evidence="3" id="KW-1185">Reference proteome</keyword>
<dbReference type="GO" id="GO:0000030">
    <property type="term" value="F:mannosyltransferase activity"/>
    <property type="evidence" value="ECO:0007669"/>
    <property type="project" value="TreeGrafter"/>
</dbReference>
<dbReference type="SUPFAM" id="SSF53448">
    <property type="entry name" value="Nucleotide-diphospho-sugar transferases"/>
    <property type="match status" value="1"/>
</dbReference>
<dbReference type="EMBL" id="BJUZ01000004">
    <property type="protein sequence ID" value="GEK94630.1"/>
    <property type="molecule type" value="Genomic_DNA"/>
</dbReference>
<sequence length="431" mass="49357">MLSAYQPRMWGIRMTPEEHANPISTNEWNPSEWDAVREDGSSEPSQEAVPESTHSQPSEEISADKFSMDLSCDPQAAEYLKQHGADTVENAFVLANILHTNKKVAEAAVAYKRAIDVHSKSPHQHPGVQVLLQVRLLCILKSGQPLPQDELQYLRSLNIPFANYIEGIALSWREGQHRTGLEKIASAYDEFHTGEEADWLCLGVARRVTPSLFEATRSEGEASERIPRNIFMYWDQNPPEEIKRNFEYHSKIEGFNFKPFNKEEASNWLYEYYGTEARNIFHSLRHPAECADFLRVHITQLLGGWWLDADLRIKSADALNFMAQQDAQNVFFLTDNGVVHNDFYGTVANSAAMTDCLLSLYRNCYLFHHLYIAYKTGPGPFTRALNRVAHRAFSGIKVTETTRIYEQSDFLNVVEEFDTPYKTYLPHWQAV</sequence>
<dbReference type="InterPro" id="IPR051706">
    <property type="entry name" value="Glycosyltransferase_domain"/>
</dbReference>
<proteinExistence type="predicted"/>
<evidence type="ECO:0000313" key="2">
    <source>
        <dbReference type="EMBL" id="GEK94630.1"/>
    </source>
</evidence>
<protein>
    <recommendedName>
        <fullName evidence="4">Mannosyltransferase</fullName>
    </recommendedName>
</protein>
<comment type="caution">
    <text evidence="2">The sequence shown here is derived from an EMBL/GenBank/DDBJ whole genome shotgun (WGS) entry which is preliminary data.</text>
</comment>
<dbReference type="OrthoDB" id="146908at2"/>